<evidence type="ECO:0000313" key="2">
    <source>
        <dbReference type="EMBL" id="KAJ1138574.1"/>
    </source>
</evidence>
<feature type="region of interest" description="Disordered" evidence="1">
    <location>
        <begin position="171"/>
        <end position="200"/>
    </location>
</feature>
<keyword evidence="3" id="KW-1185">Reference proteome</keyword>
<protein>
    <submittedName>
        <fullName evidence="2">Uncharacterized protein</fullName>
    </submittedName>
</protein>
<gene>
    <name evidence="2" type="ORF">NDU88_004955</name>
</gene>
<feature type="region of interest" description="Disordered" evidence="1">
    <location>
        <begin position="1"/>
        <end position="103"/>
    </location>
</feature>
<evidence type="ECO:0000256" key="1">
    <source>
        <dbReference type="SAM" id="MobiDB-lite"/>
    </source>
</evidence>
<dbReference type="AlphaFoldDB" id="A0AAV7QHJ8"/>
<accession>A0AAV7QHJ8</accession>
<dbReference type="EMBL" id="JANPWB010000010">
    <property type="protein sequence ID" value="KAJ1138574.1"/>
    <property type="molecule type" value="Genomic_DNA"/>
</dbReference>
<feature type="compositionally biased region" description="Polar residues" evidence="1">
    <location>
        <begin position="1"/>
        <end position="15"/>
    </location>
</feature>
<sequence>MSRSQPRTSATTSASAVLHASRGGSKGAPFRAASVPPTDVKDHPIPPPVKVKKGTASIREKSHHPPSKASPKHREDSAKVPAVTAKVGKGHKRKGKSPQGTIPPGVGLVTTILSGMPVTCTTVTTTTCMPPALPPALPPAPPLPQRHSAASSPRISHPRLPETVWCLPPPQQTLAPRPAPAASLTQPTPTAPPSVPQRAQPVPLCQTSAASPVGSRPRLQVTSWTVDTPLEAPPPALSQPAVGRLSCCRMECGSASM</sequence>
<reference evidence="2" key="1">
    <citation type="journal article" date="2022" name="bioRxiv">
        <title>Sequencing and chromosome-scale assembly of the giantPleurodeles waltlgenome.</title>
        <authorList>
            <person name="Brown T."/>
            <person name="Elewa A."/>
            <person name="Iarovenko S."/>
            <person name="Subramanian E."/>
            <person name="Araus A.J."/>
            <person name="Petzold A."/>
            <person name="Susuki M."/>
            <person name="Suzuki K.-i.T."/>
            <person name="Hayashi T."/>
            <person name="Toyoda A."/>
            <person name="Oliveira C."/>
            <person name="Osipova E."/>
            <person name="Leigh N.D."/>
            <person name="Simon A."/>
            <person name="Yun M.H."/>
        </authorList>
    </citation>
    <scope>NUCLEOTIDE SEQUENCE</scope>
    <source>
        <strain evidence="2">20211129_DDA</strain>
        <tissue evidence="2">Liver</tissue>
    </source>
</reference>
<comment type="caution">
    <text evidence="2">The sequence shown here is derived from an EMBL/GenBank/DDBJ whole genome shotgun (WGS) entry which is preliminary data.</text>
</comment>
<evidence type="ECO:0000313" key="3">
    <source>
        <dbReference type="Proteomes" id="UP001066276"/>
    </source>
</evidence>
<organism evidence="2 3">
    <name type="scientific">Pleurodeles waltl</name>
    <name type="common">Iberian ribbed newt</name>
    <dbReference type="NCBI Taxonomy" id="8319"/>
    <lineage>
        <taxon>Eukaryota</taxon>
        <taxon>Metazoa</taxon>
        <taxon>Chordata</taxon>
        <taxon>Craniata</taxon>
        <taxon>Vertebrata</taxon>
        <taxon>Euteleostomi</taxon>
        <taxon>Amphibia</taxon>
        <taxon>Batrachia</taxon>
        <taxon>Caudata</taxon>
        <taxon>Salamandroidea</taxon>
        <taxon>Salamandridae</taxon>
        <taxon>Pleurodelinae</taxon>
        <taxon>Pleurodeles</taxon>
    </lineage>
</organism>
<proteinExistence type="predicted"/>
<name>A0AAV7QHJ8_PLEWA</name>
<dbReference type="Proteomes" id="UP001066276">
    <property type="component" value="Chromosome 6"/>
</dbReference>